<dbReference type="SMART" id="SM00220">
    <property type="entry name" value="S_TKc"/>
    <property type="match status" value="1"/>
</dbReference>
<dbReference type="GO" id="GO:0004674">
    <property type="term" value="F:protein serine/threonine kinase activity"/>
    <property type="evidence" value="ECO:0007669"/>
    <property type="project" value="UniProtKB-KW"/>
</dbReference>
<keyword evidence="10" id="KW-1133">Transmembrane helix</keyword>
<feature type="transmembrane region" description="Helical" evidence="10">
    <location>
        <begin position="348"/>
        <end position="367"/>
    </location>
</feature>
<dbReference type="PANTHER" id="PTHR24363">
    <property type="entry name" value="SERINE/THREONINE PROTEIN KINASE"/>
    <property type="match status" value="1"/>
</dbReference>
<keyword evidence="4" id="KW-0547">Nucleotide-binding</keyword>
<evidence type="ECO:0000256" key="3">
    <source>
        <dbReference type="ARBA" id="ARBA00022679"/>
    </source>
</evidence>
<gene>
    <name evidence="12" type="ORF">IQ247_16665</name>
</gene>
<dbReference type="PROSITE" id="PS50011">
    <property type="entry name" value="PROTEIN_KINASE_DOM"/>
    <property type="match status" value="1"/>
</dbReference>
<keyword evidence="6" id="KW-0067">ATP-binding</keyword>
<proteinExistence type="predicted"/>
<keyword evidence="9" id="KW-0175">Coiled coil</keyword>
<dbReference type="SUPFAM" id="SSF56112">
    <property type="entry name" value="Protein kinase-like (PK-like)"/>
    <property type="match status" value="1"/>
</dbReference>
<evidence type="ECO:0000256" key="6">
    <source>
        <dbReference type="ARBA" id="ARBA00022840"/>
    </source>
</evidence>
<dbReference type="PANTHER" id="PTHR24363:SF0">
    <property type="entry name" value="SERINE_THREONINE KINASE LIKE DOMAIN CONTAINING 1"/>
    <property type="match status" value="1"/>
</dbReference>
<comment type="caution">
    <text evidence="12">The sequence shown here is derived from an EMBL/GenBank/DDBJ whole genome shotgun (WGS) entry which is preliminary data.</text>
</comment>
<evidence type="ECO:0000256" key="7">
    <source>
        <dbReference type="ARBA" id="ARBA00047899"/>
    </source>
</evidence>
<dbReference type="EC" id="2.7.11.1" evidence="1"/>
<comment type="catalytic activity">
    <reaction evidence="7">
        <text>L-threonyl-[protein] + ATP = O-phospho-L-threonyl-[protein] + ADP + H(+)</text>
        <dbReference type="Rhea" id="RHEA:46608"/>
        <dbReference type="Rhea" id="RHEA-COMP:11060"/>
        <dbReference type="Rhea" id="RHEA-COMP:11605"/>
        <dbReference type="ChEBI" id="CHEBI:15378"/>
        <dbReference type="ChEBI" id="CHEBI:30013"/>
        <dbReference type="ChEBI" id="CHEBI:30616"/>
        <dbReference type="ChEBI" id="CHEBI:61977"/>
        <dbReference type="ChEBI" id="CHEBI:456216"/>
        <dbReference type="EC" id="2.7.11.1"/>
    </reaction>
</comment>
<feature type="domain" description="Protein kinase" evidence="11">
    <location>
        <begin position="454"/>
        <end position="733"/>
    </location>
</feature>
<feature type="transmembrane region" description="Helical" evidence="10">
    <location>
        <begin position="373"/>
        <end position="393"/>
    </location>
</feature>
<evidence type="ECO:0000256" key="2">
    <source>
        <dbReference type="ARBA" id="ARBA00022527"/>
    </source>
</evidence>
<evidence type="ECO:0000256" key="8">
    <source>
        <dbReference type="ARBA" id="ARBA00048679"/>
    </source>
</evidence>
<keyword evidence="13" id="KW-1185">Reference proteome</keyword>
<feature type="coiled-coil region" evidence="9">
    <location>
        <begin position="402"/>
        <end position="432"/>
    </location>
</feature>
<dbReference type="Pfam" id="PF05226">
    <property type="entry name" value="CHASE2"/>
    <property type="match status" value="1"/>
</dbReference>
<evidence type="ECO:0000256" key="9">
    <source>
        <dbReference type="SAM" id="Coils"/>
    </source>
</evidence>
<dbReference type="InterPro" id="IPR000719">
    <property type="entry name" value="Prot_kinase_dom"/>
</dbReference>
<evidence type="ECO:0000259" key="11">
    <source>
        <dbReference type="PROSITE" id="PS50011"/>
    </source>
</evidence>
<dbReference type="InterPro" id="IPR007890">
    <property type="entry name" value="CHASE2"/>
</dbReference>
<evidence type="ECO:0000256" key="5">
    <source>
        <dbReference type="ARBA" id="ARBA00022777"/>
    </source>
</evidence>
<name>A0A8J7F5N2_9CYAN</name>
<dbReference type="SMART" id="SM01080">
    <property type="entry name" value="CHASE2"/>
    <property type="match status" value="1"/>
</dbReference>
<dbReference type="AlphaFoldDB" id="A0A8J7F5N2"/>
<keyword evidence="10" id="KW-0812">Transmembrane</keyword>
<accession>A0A8J7F5N2</accession>
<dbReference type="Gene3D" id="3.30.200.20">
    <property type="entry name" value="Phosphorylase Kinase, domain 1"/>
    <property type="match status" value="1"/>
</dbReference>
<keyword evidence="5" id="KW-0418">Kinase</keyword>
<dbReference type="Pfam" id="PF00069">
    <property type="entry name" value="Pkinase"/>
    <property type="match status" value="1"/>
</dbReference>
<evidence type="ECO:0000256" key="1">
    <source>
        <dbReference type="ARBA" id="ARBA00012513"/>
    </source>
</evidence>
<organism evidence="12 13">
    <name type="scientific">Plectonema cf. radiosum LEGE 06105</name>
    <dbReference type="NCBI Taxonomy" id="945769"/>
    <lineage>
        <taxon>Bacteria</taxon>
        <taxon>Bacillati</taxon>
        <taxon>Cyanobacteriota</taxon>
        <taxon>Cyanophyceae</taxon>
        <taxon>Oscillatoriophycideae</taxon>
        <taxon>Oscillatoriales</taxon>
        <taxon>Microcoleaceae</taxon>
        <taxon>Plectonema</taxon>
    </lineage>
</organism>
<dbReference type="EMBL" id="JADEWL010000055">
    <property type="protein sequence ID" value="MBE9214280.1"/>
    <property type="molecule type" value="Genomic_DNA"/>
</dbReference>
<dbReference type="GO" id="GO:0005524">
    <property type="term" value="F:ATP binding"/>
    <property type="evidence" value="ECO:0007669"/>
    <property type="project" value="UniProtKB-KW"/>
</dbReference>
<evidence type="ECO:0000313" key="13">
    <source>
        <dbReference type="Proteomes" id="UP000620559"/>
    </source>
</evidence>
<comment type="catalytic activity">
    <reaction evidence="8">
        <text>L-seryl-[protein] + ATP = O-phospho-L-seryl-[protein] + ADP + H(+)</text>
        <dbReference type="Rhea" id="RHEA:17989"/>
        <dbReference type="Rhea" id="RHEA-COMP:9863"/>
        <dbReference type="Rhea" id="RHEA-COMP:11604"/>
        <dbReference type="ChEBI" id="CHEBI:15378"/>
        <dbReference type="ChEBI" id="CHEBI:29999"/>
        <dbReference type="ChEBI" id="CHEBI:30616"/>
        <dbReference type="ChEBI" id="CHEBI:83421"/>
        <dbReference type="ChEBI" id="CHEBI:456216"/>
        <dbReference type="EC" id="2.7.11.1"/>
    </reaction>
</comment>
<dbReference type="Gene3D" id="1.10.510.10">
    <property type="entry name" value="Transferase(Phosphotransferase) domain 1"/>
    <property type="match status" value="1"/>
</dbReference>
<protein>
    <recommendedName>
        <fullName evidence="1">non-specific serine/threonine protein kinase</fullName>
        <ecNumber evidence="1">2.7.11.1</ecNumber>
    </recommendedName>
</protein>
<keyword evidence="10" id="KW-0472">Membrane</keyword>
<dbReference type="InterPro" id="IPR011009">
    <property type="entry name" value="Kinase-like_dom_sf"/>
</dbReference>
<evidence type="ECO:0000256" key="10">
    <source>
        <dbReference type="SAM" id="Phobius"/>
    </source>
</evidence>
<reference evidence="12" key="1">
    <citation type="submission" date="2020-10" db="EMBL/GenBank/DDBJ databases">
        <authorList>
            <person name="Castelo-Branco R."/>
            <person name="Eusebio N."/>
            <person name="Adriana R."/>
            <person name="Vieira A."/>
            <person name="Brugerolle De Fraissinette N."/>
            <person name="Rezende De Castro R."/>
            <person name="Schneider M.P."/>
            <person name="Vasconcelos V."/>
            <person name="Leao P.N."/>
        </authorList>
    </citation>
    <scope>NUCLEOTIDE SEQUENCE</scope>
    <source>
        <strain evidence="12">LEGE 06105</strain>
    </source>
</reference>
<dbReference type="Proteomes" id="UP000620559">
    <property type="component" value="Unassembled WGS sequence"/>
</dbReference>
<evidence type="ECO:0000313" key="12">
    <source>
        <dbReference type="EMBL" id="MBE9214280.1"/>
    </source>
</evidence>
<sequence length="733" mass="81945">MVTCMKSLFALPAIVSSVIVTVLLLSVQRFGVFQTFELRVFDQMMQMRADSGSDSRLLIVAVTEEDIRRWGHPLSGEVLDNLLAKLTEYEPRAIGLDIFRDIPVEPGHNKLLERLKLDDLIVPICEHSESGKPAIPPPTGIEAEKVGFSDIVQDTDGTIRRNLLLLEPAANDACKAEFSFSLQLALKYLAVGGIQAQFNSRGDLQLRDVVFKPLESHFGAYQNIDAGGDQILLNYRSSQQVAQQITVTDVLTNKVSQDLAKDRIVLIGSTAPSLKDIQKTPYSSGKSDNSGDMTGVMIHANSISQILSTVLNGQSLFWSFPEWGEAGWILVWSFAGGFIALSFRHPVLLGIAGAGALTILFGSNFFIFTQAGWVPVITPALGLVLAGGSIIAYSGYQSKLSQEIIEQNLKDREEAIAQLQAMLREKKSQSNEETEIFYPIGQELLLNTLVDNRYKITKSLSFGGFGRTYLAEDTKRPGNPICVVKQFKPPHNVQDENSLKLLKRAFETEAKVLEDLGKQHNRIPQLLAYFEDTQQFYLVQEYIKGQPLDKEIFPGQKLQEFQVVQILKEILQILVFVHGRHIIHGDIKPSNLIRRESDEKIVLIDFGAVKVIQSLQTENPPFEQQENQELRFISRGYAPPEQFEGQLKYSSDIYALGIVAIQALSGADPTTLRPGQNNAIEIVQTHNHESRKYWREQVQVSDNLALVLEKMVDIDFTKRYQSAEEVLDTLKSL</sequence>
<keyword evidence="3" id="KW-0808">Transferase</keyword>
<dbReference type="CDD" id="cd14014">
    <property type="entry name" value="STKc_PknB_like"/>
    <property type="match status" value="1"/>
</dbReference>
<keyword evidence="2" id="KW-0723">Serine/threonine-protein kinase</keyword>
<evidence type="ECO:0000256" key="4">
    <source>
        <dbReference type="ARBA" id="ARBA00022741"/>
    </source>
</evidence>